<dbReference type="Gene3D" id="2.40.170.20">
    <property type="entry name" value="TonB-dependent receptor, beta-barrel domain"/>
    <property type="match status" value="1"/>
</dbReference>
<evidence type="ECO:0000256" key="1">
    <source>
        <dbReference type="ARBA" id="ARBA00004571"/>
    </source>
</evidence>
<dbReference type="RefSeq" id="WP_105047074.1">
    <property type="nucleotide sequence ID" value="NZ_CP150662.1"/>
</dbReference>
<dbReference type="InterPro" id="IPR008969">
    <property type="entry name" value="CarboxyPept-like_regulatory"/>
</dbReference>
<dbReference type="PANTHER" id="PTHR30069:SF29">
    <property type="entry name" value="HEMOGLOBIN AND HEMOGLOBIN-HAPTOGLOBIN-BINDING PROTEIN 1-RELATED"/>
    <property type="match status" value="1"/>
</dbReference>
<comment type="subcellular location">
    <subcellularLocation>
        <location evidence="1 8">Cell outer membrane</location>
        <topology evidence="1 8">Multi-pass membrane protein</topology>
    </subcellularLocation>
</comment>
<dbReference type="InterPro" id="IPR023996">
    <property type="entry name" value="TonB-dep_OMP_SusC/RagA"/>
</dbReference>
<evidence type="ECO:0000256" key="4">
    <source>
        <dbReference type="ARBA" id="ARBA00022692"/>
    </source>
</evidence>
<dbReference type="GO" id="GO:0015344">
    <property type="term" value="F:siderophore uptake transmembrane transporter activity"/>
    <property type="evidence" value="ECO:0007669"/>
    <property type="project" value="TreeGrafter"/>
</dbReference>
<dbReference type="Proteomes" id="UP000237608">
    <property type="component" value="Unassembled WGS sequence"/>
</dbReference>
<dbReference type="InterPro" id="IPR039426">
    <property type="entry name" value="TonB-dep_rcpt-like"/>
</dbReference>
<evidence type="ECO:0000256" key="6">
    <source>
        <dbReference type="ARBA" id="ARBA00023136"/>
    </source>
</evidence>
<evidence type="ECO:0000256" key="3">
    <source>
        <dbReference type="ARBA" id="ARBA00022452"/>
    </source>
</evidence>
<accession>A0A2S7WEA1</accession>
<proteinExistence type="inferred from homology"/>
<dbReference type="AlphaFoldDB" id="A0A2S7WEA1"/>
<dbReference type="Pfam" id="PF13715">
    <property type="entry name" value="CarbopepD_reg_2"/>
    <property type="match status" value="1"/>
</dbReference>
<dbReference type="EMBL" id="MSCL01000001">
    <property type="protein sequence ID" value="PQJ75927.1"/>
    <property type="molecule type" value="Genomic_DNA"/>
</dbReference>
<keyword evidence="3 8" id="KW-1134">Transmembrane beta strand</keyword>
<sequence length="1078" mass="119884">MKKKKWSLLLLLFPFIVFSQSRIIKGKVTDAKTGEAIPVASIILKQTKIGIYTDFDGNFELDVKTNQSGVLVISYLGYQTKEISFTEKTLDLNITLETVSEQLDEIVITALGVKREQKSLTYSTQKIETDDFKEAQTSNFLNALSGKAAGVQIVNSSTPTGSTRVVIRGLTSISGDNQPLYIIDGVALDSGQGDGGVSVWNEGNDVDYGSPLSNINPEDIESIQILKGANAAALYGSRASNGVVLITTKKGVTDDSKVTINVNSNYSIISNREYPDYQYAYGSGASGKIAINAGSIDPVTGLPFIAFQTRAYGMPFLGQQVVGYNGEPTTYKAYTNNVKELYRVGSVSTNTIAVSRGNDMGSVRFSFNNTIGDHVMSGMEKQLRNNFSLRISQNLSKKVKTNMTVLYTNLKVENRMYQNGSERNPANNYMYMRPDMSQENLLPYKDLNNNAIVFNGPFTNPYWNLYENSNGDESNNLVANVSVSWDILKGLSLSTKINGAINNRQDFQFNNKGAAFDPDGLLIKTNSNRQNWNYEAILNYNKKFRDFSIVSLAGVNRFDLRFSNQINQVNSLAVRDVISLFNTEDIPIIRDVADNKRINSVFGSLSVGYKDTYYLDVTARNDWSSALPSGNNSYFYPSVGGSVLFSDFIPKNKLLNFGKIRASYAQVGNDTRSFRVLNTYEFGGNYNGIPWFLIQTQKNNENLKPELTSSAEFGLETKLFNNKVSLNMSYYQSTTNNQIIPVQVTPTSGFSSNIINAGEISNKGWEIFTSIKLFDKKFKWNTDINWSKNRSNVVSLVNGVDRFLLRNWFNVGVYAEVGQPFGTIRGNAPAKDPESGATLLSPNGRIMWETDQYLGNAQADWIGSIRNSFSYKGFSLNFLIDIKMGGDLYSGTMSKVVNHGIHSESIAGREDWLLSSVILGENNNERRGIGLFGNPYIDTERAKGRAYENAALGVQDANGNWIAQRDANGDVIYQTIWIDPMQYGFDGLQDQTRWIYDASYVKLREVVFAYTIPPKRLGKTPFKSMKIALVGRDLWTIYRNTPQGIDPESNTTSGNGQGIEYGAFLPTRTVGLNLKFDF</sequence>
<dbReference type="SUPFAM" id="SSF56935">
    <property type="entry name" value="Porins"/>
    <property type="match status" value="1"/>
</dbReference>
<keyword evidence="11" id="KW-1185">Reference proteome</keyword>
<dbReference type="PROSITE" id="PS52016">
    <property type="entry name" value="TONB_DEPENDENT_REC_3"/>
    <property type="match status" value="1"/>
</dbReference>
<reference evidence="10 11" key="1">
    <citation type="submission" date="2016-12" db="EMBL/GenBank/DDBJ databases">
        <title>Trade-off between light-utilization and light-protection in marine flavobacteria.</title>
        <authorList>
            <person name="Kumagai Y."/>
            <person name="Yoshizawa S."/>
            <person name="Kogure K."/>
            <person name="Iwasaki W."/>
        </authorList>
    </citation>
    <scope>NUCLEOTIDE SEQUENCE [LARGE SCALE GENOMIC DNA]</scope>
    <source>
        <strain evidence="10 11">KCTC 22729</strain>
    </source>
</reference>
<evidence type="ECO:0000259" key="9">
    <source>
        <dbReference type="Pfam" id="PF07715"/>
    </source>
</evidence>
<protein>
    <recommendedName>
        <fullName evidence="9">TonB-dependent receptor plug domain-containing protein</fullName>
    </recommendedName>
</protein>
<keyword evidence="5" id="KW-0732">Signal</keyword>
<feature type="domain" description="TonB-dependent receptor plug" evidence="9">
    <location>
        <begin position="117"/>
        <end position="243"/>
    </location>
</feature>
<dbReference type="Gene3D" id="2.170.130.10">
    <property type="entry name" value="TonB-dependent receptor, plug domain"/>
    <property type="match status" value="1"/>
</dbReference>
<dbReference type="GO" id="GO:0009279">
    <property type="term" value="C:cell outer membrane"/>
    <property type="evidence" value="ECO:0007669"/>
    <property type="project" value="UniProtKB-SubCell"/>
</dbReference>
<dbReference type="NCBIfam" id="TIGR04057">
    <property type="entry name" value="SusC_RagA_signa"/>
    <property type="match status" value="1"/>
</dbReference>
<dbReference type="SUPFAM" id="SSF49464">
    <property type="entry name" value="Carboxypeptidase regulatory domain-like"/>
    <property type="match status" value="1"/>
</dbReference>
<dbReference type="InterPro" id="IPR023997">
    <property type="entry name" value="TonB-dep_OMP_SusC/RagA_CS"/>
</dbReference>
<gene>
    <name evidence="10" type="ORF">BTO13_12145</name>
</gene>
<keyword evidence="4 8" id="KW-0812">Transmembrane</keyword>
<evidence type="ECO:0000256" key="8">
    <source>
        <dbReference type="PROSITE-ProRule" id="PRU01360"/>
    </source>
</evidence>
<evidence type="ECO:0000313" key="10">
    <source>
        <dbReference type="EMBL" id="PQJ75927.1"/>
    </source>
</evidence>
<dbReference type="GO" id="GO:0044718">
    <property type="term" value="P:siderophore transmembrane transport"/>
    <property type="evidence" value="ECO:0007669"/>
    <property type="project" value="TreeGrafter"/>
</dbReference>
<comment type="caution">
    <text evidence="10">The sequence shown here is derived from an EMBL/GenBank/DDBJ whole genome shotgun (WGS) entry which is preliminary data.</text>
</comment>
<evidence type="ECO:0000313" key="11">
    <source>
        <dbReference type="Proteomes" id="UP000237608"/>
    </source>
</evidence>
<evidence type="ECO:0000256" key="7">
    <source>
        <dbReference type="ARBA" id="ARBA00023237"/>
    </source>
</evidence>
<keyword evidence="2 8" id="KW-0813">Transport</keyword>
<dbReference type="NCBIfam" id="TIGR04056">
    <property type="entry name" value="OMP_RagA_SusC"/>
    <property type="match status" value="1"/>
</dbReference>
<dbReference type="OrthoDB" id="9768177at2"/>
<dbReference type="InterPro" id="IPR012910">
    <property type="entry name" value="Plug_dom"/>
</dbReference>
<organism evidence="10 11">
    <name type="scientific">Polaribacter gangjinensis</name>
    <dbReference type="NCBI Taxonomy" id="574710"/>
    <lineage>
        <taxon>Bacteria</taxon>
        <taxon>Pseudomonadati</taxon>
        <taxon>Bacteroidota</taxon>
        <taxon>Flavobacteriia</taxon>
        <taxon>Flavobacteriales</taxon>
        <taxon>Flavobacteriaceae</taxon>
    </lineage>
</organism>
<comment type="similarity">
    <text evidence="8">Belongs to the TonB-dependent receptor family.</text>
</comment>
<dbReference type="PANTHER" id="PTHR30069">
    <property type="entry name" value="TONB-DEPENDENT OUTER MEMBRANE RECEPTOR"/>
    <property type="match status" value="1"/>
</dbReference>
<dbReference type="InterPro" id="IPR036942">
    <property type="entry name" value="Beta-barrel_TonB_sf"/>
</dbReference>
<dbReference type="Pfam" id="PF07715">
    <property type="entry name" value="Plug"/>
    <property type="match status" value="1"/>
</dbReference>
<evidence type="ECO:0000256" key="2">
    <source>
        <dbReference type="ARBA" id="ARBA00022448"/>
    </source>
</evidence>
<dbReference type="InterPro" id="IPR037066">
    <property type="entry name" value="Plug_dom_sf"/>
</dbReference>
<evidence type="ECO:0000256" key="5">
    <source>
        <dbReference type="ARBA" id="ARBA00022729"/>
    </source>
</evidence>
<keyword evidence="6 8" id="KW-0472">Membrane</keyword>
<name>A0A2S7WEA1_9FLAO</name>
<keyword evidence="7 8" id="KW-0998">Cell outer membrane</keyword>
<dbReference type="Gene3D" id="2.60.40.1120">
    <property type="entry name" value="Carboxypeptidase-like, regulatory domain"/>
    <property type="match status" value="1"/>
</dbReference>